<dbReference type="SMART" id="SM00448">
    <property type="entry name" value="REC"/>
    <property type="match status" value="1"/>
</dbReference>
<dbReference type="PANTHER" id="PTHR48111">
    <property type="entry name" value="REGULATOR OF RPOS"/>
    <property type="match status" value="1"/>
</dbReference>
<dbReference type="Gene3D" id="3.40.50.2300">
    <property type="match status" value="1"/>
</dbReference>
<keyword evidence="11" id="KW-1185">Reference proteome</keyword>
<name>A0ABY7ANI0_9ALTE</name>
<dbReference type="RefSeq" id="WP_268075578.1">
    <property type="nucleotide sequence ID" value="NZ_CP109965.1"/>
</dbReference>
<keyword evidence="3" id="KW-0805">Transcription regulation</keyword>
<feature type="modified residue" description="4-aspartylphosphate" evidence="6">
    <location>
        <position position="51"/>
    </location>
</feature>
<dbReference type="EMBL" id="CP109965">
    <property type="protein sequence ID" value="WAJ71114.1"/>
    <property type="molecule type" value="Genomic_DNA"/>
</dbReference>
<evidence type="ECO:0000256" key="1">
    <source>
        <dbReference type="ARBA" id="ARBA00022553"/>
    </source>
</evidence>
<evidence type="ECO:0000259" key="9">
    <source>
        <dbReference type="PROSITE" id="PS51755"/>
    </source>
</evidence>
<reference evidence="10" key="1">
    <citation type="submission" date="2022-10" db="EMBL/GenBank/DDBJ databases">
        <title>Catenovulum adriacola sp. nov. isolated in the Harbour of Susak.</title>
        <authorList>
            <person name="Schoch T."/>
            <person name="Reich S.J."/>
            <person name="Stoeferle S."/>
            <person name="Flaiz M."/>
            <person name="Kazda M."/>
            <person name="Riedel C.U."/>
            <person name="Duerre P."/>
        </authorList>
    </citation>
    <scope>NUCLEOTIDE SEQUENCE</scope>
    <source>
        <strain evidence="10">TS8</strain>
    </source>
</reference>
<dbReference type="PROSITE" id="PS50110">
    <property type="entry name" value="RESPONSE_REGULATORY"/>
    <property type="match status" value="1"/>
</dbReference>
<dbReference type="InterPro" id="IPR001867">
    <property type="entry name" value="OmpR/PhoB-type_DNA-bd"/>
</dbReference>
<evidence type="ECO:0000256" key="4">
    <source>
        <dbReference type="ARBA" id="ARBA00023125"/>
    </source>
</evidence>
<dbReference type="Gene3D" id="6.10.250.690">
    <property type="match status" value="1"/>
</dbReference>
<dbReference type="InterPro" id="IPR011006">
    <property type="entry name" value="CheY-like_superfamily"/>
</dbReference>
<organism evidence="10 11">
    <name type="scientific">Catenovulum adriaticum</name>
    <dbReference type="NCBI Taxonomy" id="2984846"/>
    <lineage>
        <taxon>Bacteria</taxon>
        <taxon>Pseudomonadati</taxon>
        <taxon>Pseudomonadota</taxon>
        <taxon>Gammaproteobacteria</taxon>
        <taxon>Alteromonadales</taxon>
        <taxon>Alteromonadaceae</taxon>
        <taxon>Catenovulum</taxon>
    </lineage>
</organism>
<evidence type="ECO:0000256" key="2">
    <source>
        <dbReference type="ARBA" id="ARBA00023012"/>
    </source>
</evidence>
<dbReference type="InterPro" id="IPR001789">
    <property type="entry name" value="Sig_transdc_resp-reg_receiver"/>
</dbReference>
<keyword evidence="4 7" id="KW-0238">DNA-binding</keyword>
<dbReference type="Pfam" id="PF00486">
    <property type="entry name" value="Trans_reg_C"/>
    <property type="match status" value="1"/>
</dbReference>
<dbReference type="PANTHER" id="PTHR48111:SF71">
    <property type="entry name" value="TRANSCRIPTIONAL REGULATORY PROTEIN PHOP"/>
    <property type="match status" value="1"/>
</dbReference>
<evidence type="ECO:0000313" key="10">
    <source>
        <dbReference type="EMBL" id="WAJ71114.1"/>
    </source>
</evidence>
<dbReference type="InterPro" id="IPR036388">
    <property type="entry name" value="WH-like_DNA-bd_sf"/>
</dbReference>
<dbReference type="CDD" id="cd00383">
    <property type="entry name" value="trans_reg_C"/>
    <property type="match status" value="1"/>
</dbReference>
<protein>
    <submittedName>
        <fullName evidence="10">Response regulator transcription factor</fullName>
    </submittedName>
</protein>
<dbReference type="Proteomes" id="UP001163726">
    <property type="component" value="Chromosome"/>
</dbReference>
<evidence type="ECO:0000259" key="8">
    <source>
        <dbReference type="PROSITE" id="PS50110"/>
    </source>
</evidence>
<evidence type="ECO:0000256" key="3">
    <source>
        <dbReference type="ARBA" id="ARBA00023015"/>
    </source>
</evidence>
<evidence type="ECO:0000256" key="5">
    <source>
        <dbReference type="ARBA" id="ARBA00023163"/>
    </source>
</evidence>
<evidence type="ECO:0000256" key="6">
    <source>
        <dbReference type="PROSITE-ProRule" id="PRU00169"/>
    </source>
</evidence>
<keyword evidence="2" id="KW-0902">Two-component regulatory system</keyword>
<keyword evidence="5" id="KW-0804">Transcription</keyword>
<dbReference type="PROSITE" id="PS51755">
    <property type="entry name" value="OMPR_PHOB"/>
    <property type="match status" value="1"/>
</dbReference>
<gene>
    <name evidence="10" type="ORF">OLW01_04720</name>
</gene>
<evidence type="ECO:0000256" key="7">
    <source>
        <dbReference type="PROSITE-ProRule" id="PRU01091"/>
    </source>
</evidence>
<feature type="domain" description="OmpR/PhoB-type" evidence="9">
    <location>
        <begin position="123"/>
        <end position="221"/>
    </location>
</feature>
<evidence type="ECO:0000313" key="11">
    <source>
        <dbReference type="Proteomes" id="UP001163726"/>
    </source>
</evidence>
<sequence length="222" mass="25577">MRLLLVEDDHQLNQRLYQNLTAQGYAVDTSFDGEEGLYLAQETDYDVAVIDIGLPKLDGLALVEQLRHHKTYPILLLTARDTWQDKVLGLNSGADDYLAKPFQEEELFARLKALIRRSAGQANPVLQFDQLKVDTNLSQVLVSDKAISLTAYEYKLLEYFVRHPQKIISKTELTEHLYEQDFDRDSNVIEVFVKRLRKKLNSEQANLYIQTVRGQGYKFSHG</sequence>
<dbReference type="Pfam" id="PF00072">
    <property type="entry name" value="Response_reg"/>
    <property type="match status" value="1"/>
</dbReference>
<feature type="DNA-binding region" description="OmpR/PhoB-type" evidence="7">
    <location>
        <begin position="123"/>
        <end position="221"/>
    </location>
</feature>
<dbReference type="Gene3D" id="1.10.10.10">
    <property type="entry name" value="Winged helix-like DNA-binding domain superfamily/Winged helix DNA-binding domain"/>
    <property type="match status" value="1"/>
</dbReference>
<dbReference type="SMART" id="SM00862">
    <property type="entry name" value="Trans_reg_C"/>
    <property type="match status" value="1"/>
</dbReference>
<proteinExistence type="predicted"/>
<accession>A0ABY7ANI0</accession>
<dbReference type="InterPro" id="IPR039420">
    <property type="entry name" value="WalR-like"/>
</dbReference>
<feature type="domain" description="Response regulatory" evidence="8">
    <location>
        <begin position="2"/>
        <end position="115"/>
    </location>
</feature>
<keyword evidence="1 6" id="KW-0597">Phosphoprotein</keyword>
<dbReference type="SUPFAM" id="SSF52172">
    <property type="entry name" value="CheY-like"/>
    <property type="match status" value="1"/>
</dbReference>